<sequence length="42" mass="4913">MAEAIKYGFYAVNPDYLEYLNQIDSEVYTTYHIGTVLNHLLE</sequence>
<reference evidence="1 2" key="1">
    <citation type="submission" date="2020-08" db="EMBL/GenBank/DDBJ databases">
        <title>Genomic Encyclopedia of Type Strains, Phase IV (KMG-IV): sequencing the most valuable type-strain genomes for metagenomic binning, comparative biology and taxonomic classification.</title>
        <authorList>
            <person name="Goeker M."/>
        </authorList>
    </citation>
    <scope>NUCLEOTIDE SEQUENCE [LARGE SCALE GENOMIC DNA]</scope>
    <source>
        <strain evidence="1 2">DSM 17245</strain>
    </source>
</reference>
<proteinExistence type="predicted"/>
<comment type="caution">
    <text evidence="1">The sequence shown here is derived from an EMBL/GenBank/DDBJ whole genome shotgun (WGS) entry which is preliminary data.</text>
</comment>
<protein>
    <submittedName>
        <fullName evidence="1">Uncharacterized protein</fullName>
    </submittedName>
</protein>
<dbReference type="EMBL" id="JACHHH010000004">
    <property type="protein sequence ID" value="MBB6041121.1"/>
    <property type="molecule type" value="Genomic_DNA"/>
</dbReference>
<dbReference type="Proteomes" id="UP000522163">
    <property type="component" value="Unassembled WGS sequence"/>
</dbReference>
<dbReference type="AlphaFoldDB" id="A0A7W9W0Q2"/>
<name>A0A7W9W0Q2_9FIRM</name>
<gene>
    <name evidence="1" type="ORF">HNQ46_001093</name>
</gene>
<organism evidence="1 2">
    <name type="scientific">Oribacterium sinus</name>
    <dbReference type="NCBI Taxonomy" id="237576"/>
    <lineage>
        <taxon>Bacteria</taxon>
        <taxon>Bacillati</taxon>
        <taxon>Bacillota</taxon>
        <taxon>Clostridia</taxon>
        <taxon>Lachnospirales</taxon>
        <taxon>Lachnospiraceae</taxon>
        <taxon>Oribacterium</taxon>
    </lineage>
</organism>
<accession>A0A7W9W0Q2</accession>
<dbReference type="RefSeq" id="WP_243155854.1">
    <property type="nucleotide sequence ID" value="NZ_CAUVME010000014.1"/>
</dbReference>
<evidence type="ECO:0000313" key="1">
    <source>
        <dbReference type="EMBL" id="MBB6041121.1"/>
    </source>
</evidence>
<evidence type="ECO:0000313" key="2">
    <source>
        <dbReference type="Proteomes" id="UP000522163"/>
    </source>
</evidence>